<reference evidence="1 2" key="1">
    <citation type="submission" date="2017-10" db="EMBL/GenBank/DDBJ databases">
        <title>A large-scale comparative metagenomic study reveals the eutrophication-driven functional interactions in six Microcystis-epibionts communities.</title>
        <authorList>
            <person name="Li Q."/>
            <person name="Lin F."/>
        </authorList>
    </citation>
    <scope>NUCLEOTIDE SEQUENCE [LARGE SCALE GENOMIC DNA]</scope>
    <source>
        <strain evidence="1">TF09</strain>
    </source>
</reference>
<dbReference type="SUPFAM" id="SSF88723">
    <property type="entry name" value="PIN domain-like"/>
    <property type="match status" value="1"/>
</dbReference>
<organism evidence="1 2">
    <name type="scientific">Microcystis flos-aquae TF09</name>
    <dbReference type="NCBI Taxonomy" id="2060473"/>
    <lineage>
        <taxon>Bacteria</taxon>
        <taxon>Bacillati</taxon>
        <taxon>Cyanobacteriota</taxon>
        <taxon>Cyanophyceae</taxon>
        <taxon>Oscillatoriophycideae</taxon>
        <taxon>Chroococcales</taxon>
        <taxon>Microcystaceae</taxon>
        <taxon>Microcystis</taxon>
    </lineage>
</organism>
<dbReference type="Gene3D" id="3.40.50.1010">
    <property type="entry name" value="5'-nuclease"/>
    <property type="match status" value="1"/>
</dbReference>
<accession>A0A3E0LAU6</accession>
<sequence length="71" mass="7983">MIVQIAVRIQQVVYDCVYLALAVQKSCQMVTADERFFNALQGDSLGSYLFWLGTSRNYSSTKKAIILNKSS</sequence>
<evidence type="ECO:0000313" key="2">
    <source>
        <dbReference type="Proteomes" id="UP000256873"/>
    </source>
</evidence>
<dbReference type="InterPro" id="IPR044153">
    <property type="entry name" value="PIN_Pae0151-like"/>
</dbReference>
<gene>
    <name evidence="1" type="ORF">DWQ54_03445</name>
</gene>
<dbReference type="CDD" id="cd09873">
    <property type="entry name" value="PIN_Pae0151-like"/>
    <property type="match status" value="1"/>
</dbReference>
<dbReference type="Proteomes" id="UP000256873">
    <property type="component" value="Unassembled WGS sequence"/>
</dbReference>
<protein>
    <submittedName>
        <fullName evidence="1">Nucleic acid-binding protein</fullName>
    </submittedName>
</protein>
<name>A0A3E0LAU6_9CHRO</name>
<dbReference type="EMBL" id="QQWC01000001">
    <property type="protein sequence ID" value="REJ44574.1"/>
    <property type="molecule type" value="Genomic_DNA"/>
</dbReference>
<proteinExistence type="predicted"/>
<comment type="caution">
    <text evidence="1">The sequence shown here is derived from an EMBL/GenBank/DDBJ whole genome shotgun (WGS) entry which is preliminary data.</text>
</comment>
<dbReference type="AlphaFoldDB" id="A0A3E0LAU6"/>
<evidence type="ECO:0000313" key="1">
    <source>
        <dbReference type="EMBL" id="REJ44574.1"/>
    </source>
</evidence>
<dbReference type="InterPro" id="IPR029060">
    <property type="entry name" value="PIN-like_dom_sf"/>
</dbReference>